<protein>
    <submittedName>
        <fullName evidence="1">949_t:CDS:1</fullName>
    </submittedName>
</protein>
<keyword evidence="2" id="KW-1185">Reference proteome</keyword>
<comment type="caution">
    <text evidence="1">The sequence shown here is derived from an EMBL/GenBank/DDBJ whole genome shotgun (WGS) entry which is preliminary data.</text>
</comment>
<proteinExistence type="predicted"/>
<sequence>GHLWNASFNNVKNHSKWCPYCAGNVRLTLEDARQIALSRNGRCLSTAYSNSKTPMTWKCHQGHIWNSSFNHVKNSGSWCSYCAGIAKLTLEDAKQIARSRGGECLSTEEQWCPFCIGRYQTIEDMRKLARKKNRDCLSNRYYNSHKKLEWVCENKHRWEAIPNSIQQGTWCPFCPKYKREKLCHEILKKYLGAPSLIRRPEFLKTREYPNRLELDIFYPQYGFAIEVQGIQYEKYHKFFHGGNPNNFIKQQARDQLKKELCEENWIALRYVWYYEDPYIVIPEHLRELGLIE</sequence>
<evidence type="ECO:0000313" key="2">
    <source>
        <dbReference type="Proteomes" id="UP000789920"/>
    </source>
</evidence>
<accession>A0ACA9RY10</accession>
<feature type="non-terminal residue" evidence="1">
    <location>
        <position position="1"/>
    </location>
</feature>
<dbReference type="Proteomes" id="UP000789920">
    <property type="component" value="Unassembled WGS sequence"/>
</dbReference>
<reference evidence="1" key="1">
    <citation type="submission" date="2021-06" db="EMBL/GenBank/DDBJ databases">
        <authorList>
            <person name="Kallberg Y."/>
            <person name="Tangrot J."/>
            <person name="Rosling A."/>
        </authorList>
    </citation>
    <scope>NUCLEOTIDE SEQUENCE</scope>
    <source>
        <strain evidence="1">MA461A</strain>
    </source>
</reference>
<name>A0ACA9RY10_9GLOM</name>
<gene>
    <name evidence="1" type="ORF">RPERSI_LOCUS24635</name>
</gene>
<evidence type="ECO:0000313" key="1">
    <source>
        <dbReference type="EMBL" id="CAG8817245.1"/>
    </source>
</evidence>
<dbReference type="EMBL" id="CAJVQC010079587">
    <property type="protein sequence ID" value="CAG8817245.1"/>
    <property type="molecule type" value="Genomic_DNA"/>
</dbReference>
<organism evidence="1 2">
    <name type="scientific">Racocetra persica</name>
    <dbReference type="NCBI Taxonomy" id="160502"/>
    <lineage>
        <taxon>Eukaryota</taxon>
        <taxon>Fungi</taxon>
        <taxon>Fungi incertae sedis</taxon>
        <taxon>Mucoromycota</taxon>
        <taxon>Glomeromycotina</taxon>
        <taxon>Glomeromycetes</taxon>
        <taxon>Diversisporales</taxon>
        <taxon>Gigasporaceae</taxon>
        <taxon>Racocetra</taxon>
    </lineage>
</organism>